<feature type="transmembrane region" description="Helical" evidence="1">
    <location>
        <begin position="6"/>
        <end position="31"/>
    </location>
</feature>
<evidence type="ECO:0000256" key="1">
    <source>
        <dbReference type="SAM" id="Phobius"/>
    </source>
</evidence>
<feature type="domain" description="Ig-like" evidence="2">
    <location>
        <begin position="119"/>
        <end position="207"/>
    </location>
</feature>
<evidence type="ECO:0000259" key="2">
    <source>
        <dbReference type="PROSITE" id="PS50835"/>
    </source>
</evidence>
<dbReference type="FunFam" id="2.60.40.10:FF:000022">
    <property type="entry name" value="Cardiac titin"/>
    <property type="match status" value="2"/>
</dbReference>
<dbReference type="GeneTree" id="ENSGT01110000267173"/>
<keyword evidence="4" id="KW-1185">Reference proteome</keyword>
<reference evidence="3" key="1">
    <citation type="submission" date="2025-08" db="UniProtKB">
        <authorList>
            <consortium name="Ensembl"/>
        </authorList>
    </citation>
    <scope>IDENTIFICATION</scope>
</reference>
<dbReference type="Gene3D" id="2.60.40.10">
    <property type="entry name" value="Immunoglobulins"/>
    <property type="match status" value="4"/>
</dbReference>
<feature type="domain" description="Ig-like" evidence="2">
    <location>
        <begin position="36"/>
        <end position="104"/>
    </location>
</feature>
<name>A0A8C7F2D3_ONCKI</name>
<dbReference type="SUPFAM" id="SSF48726">
    <property type="entry name" value="Immunoglobulin"/>
    <property type="match status" value="3"/>
</dbReference>
<dbReference type="SMART" id="SM00409">
    <property type="entry name" value="IG"/>
    <property type="match status" value="3"/>
</dbReference>
<dbReference type="CDD" id="cd00096">
    <property type="entry name" value="Ig"/>
    <property type="match status" value="2"/>
</dbReference>
<dbReference type="PROSITE" id="PS50835">
    <property type="entry name" value="IG_LIKE"/>
    <property type="match status" value="3"/>
</dbReference>
<dbReference type="InterPro" id="IPR003598">
    <property type="entry name" value="Ig_sub2"/>
</dbReference>
<dbReference type="SMART" id="SM00408">
    <property type="entry name" value="IGc2"/>
    <property type="match status" value="3"/>
</dbReference>
<evidence type="ECO:0000313" key="4">
    <source>
        <dbReference type="Proteomes" id="UP000694557"/>
    </source>
</evidence>
<feature type="domain" description="Ig-like" evidence="2">
    <location>
        <begin position="215"/>
        <end position="303"/>
    </location>
</feature>
<dbReference type="Pfam" id="PF07679">
    <property type="entry name" value="I-set"/>
    <property type="match status" value="3"/>
</dbReference>
<dbReference type="InterPro" id="IPR013783">
    <property type="entry name" value="Ig-like_fold"/>
</dbReference>
<reference evidence="3" key="2">
    <citation type="submission" date="2025-09" db="UniProtKB">
        <authorList>
            <consortium name="Ensembl"/>
        </authorList>
    </citation>
    <scope>IDENTIFICATION</scope>
</reference>
<dbReference type="InterPro" id="IPR007110">
    <property type="entry name" value="Ig-like_dom"/>
</dbReference>
<dbReference type="InterPro" id="IPR003599">
    <property type="entry name" value="Ig_sub"/>
</dbReference>
<dbReference type="AlphaFoldDB" id="A0A8C7F2D3"/>
<keyword evidence="1" id="KW-0812">Transmembrane</keyword>
<sequence length="307" mass="34086">IPVPALYTICLLVIFLFICHCLFPSLFTFFIEMYPPVFSTKPDHMTLYVGKQATFQCVVTGSSPMTIVWHKDNITKYSLQIKNLQLNDQGTYLCKASNSVGTVTCKLLLNDSQCFVDPPSFLKVPQPIEGMKGKDASLHCEIIGTAPFEITWSKDKTPLKESRKYKMVNEGTSATLHIIGLEASDVGEYECKASNSVGYETCRTTIQLRDKTIPPTFTRKLKDYQPIVGKAGEMDCKVSGSAPFTITWYHDGEEIKTGPNYEITFSDNTCMLKVPTLKLSDSGVYKCKAVNKAGTNETSASFIVKGQ</sequence>
<dbReference type="InterPro" id="IPR036179">
    <property type="entry name" value="Ig-like_dom_sf"/>
</dbReference>
<dbReference type="Proteomes" id="UP000694557">
    <property type="component" value="Unassembled WGS sequence"/>
</dbReference>
<keyword evidence="1" id="KW-1133">Transmembrane helix</keyword>
<dbReference type="Ensembl" id="ENSOKIT00005009190.1">
    <property type="protein sequence ID" value="ENSOKIP00005008652.1"/>
    <property type="gene ID" value="ENSOKIG00005003824.1"/>
</dbReference>
<dbReference type="InterPro" id="IPR013098">
    <property type="entry name" value="Ig_I-set"/>
</dbReference>
<keyword evidence="1" id="KW-0472">Membrane</keyword>
<proteinExistence type="predicted"/>
<organism evidence="3 4">
    <name type="scientific">Oncorhynchus kisutch</name>
    <name type="common">Coho salmon</name>
    <name type="synonym">Salmo kisutch</name>
    <dbReference type="NCBI Taxonomy" id="8019"/>
    <lineage>
        <taxon>Eukaryota</taxon>
        <taxon>Metazoa</taxon>
        <taxon>Chordata</taxon>
        <taxon>Craniata</taxon>
        <taxon>Vertebrata</taxon>
        <taxon>Euteleostomi</taxon>
        <taxon>Actinopterygii</taxon>
        <taxon>Neopterygii</taxon>
        <taxon>Teleostei</taxon>
        <taxon>Protacanthopterygii</taxon>
        <taxon>Salmoniformes</taxon>
        <taxon>Salmonidae</taxon>
        <taxon>Salmoninae</taxon>
        <taxon>Oncorhynchus</taxon>
    </lineage>
</organism>
<accession>A0A8C7F2D3</accession>
<evidence type="ECO:0000313" key="3">
    <source>
        <dbReference type="Ensembl" id="ENSOKIP00005008652.1"/>
    </source>
</evidence>
<dbReference type="PANTHER" id="PTHR47633:SF15">
    <property type="entry name" value="IG-LIKE DOMAIN-CONTAINING PROTEIN"/>
    <property type="match status" value="1"/>
</dbReference>
<protein>
    <recommendedName>
        <fullName evidence="2">Ig-like domain-containing protein</fullName>
    </recommendedName>
</protein>
<dbReference type="PANTHER" id="PTHR47633">
    <property type="entry name" value="IMMUNOGLOBULIN"/>
    <property type="match status" value="1"/>
</dbReference>